<dbReference type="Pfam" id="PF04149">
    <property type="entry name" value="DUF397"/>
    <property type="match status" value="1"/>
</dbReference>
<dbReference type="InterPro" id="IPR007278">
    <property type="entry name" value="DUF397"/>
</dbReference>
<comment type="caution">
    <text evidence="2">The sequence shown here is derived from an EMBL/GenBank/DDBJ whole genome shotgun (WGS) entry which is preliminary data.</text>
</comment>
<evidence type="ECO:0000259" key="1">
    <source>
        <dbReference type="Pfam" id="PF04149"/>
    </source>
</evidence>
<organism evidence="2 3">
    <name type="scientific">Nocardiopsis sinuspersici</name>
    <dbReference type="NCBI Taxonomy" id="501010"/>
    <lineage>
        <taxon>Bacteria</taxon>
        <taxon>Bacillati</taxon>
        <taxon>Actinomycetota</taxon>
        <taxon>Actinomycetes</taxon>
        <taxon>Streptosporangiales</taxon>
        <taxon>Nocardiopsidaceae</taxon>
        <taxon>Nocardiopsis</taxon>
    </lineage>
</organism>
<feature type="domain" description="DUF397" evidence="1">
    <location>
        <begin position="12"/>
        <end position="64"/>
    </location>
</feature>
<dbReference type="AlphaFoldDB" id="A0A7Y9XH14"/>
<accession>A0A7Y9XH14</accession>
<evidence type="ECO:0000313" key="2">
    <source>
        <dbReference type="EMBL" id="NYH54567.1"/>
    </source>
</evidence>
<evidence type="ECO:0000313" key="3">
    <source>
        <dbReference type="Proteomes" id="UP000584931"/>
    </source>
</evidence>
<dbReference type="EMBL" id="JACCHL010000001">
    <property type="protein sequence ID" value="NYH54567.1"/>
    <property type="molecule type" value="Genomic_DNA"/>
</dbReference>
<proteinExistence type="predicted"/>
<dbReference type="RefSeq" id="WP_179810995.1">
    <property type="nucleotide sequence ID" value="NZ_JACCHL010000001.1"/>
</dbReference>
<sequence>MQSSVFVVGDDAVFRKSSYSQSEAACVEVADLGGAAAVRDTSHRTLCALLFPGGEWHAFLVGAKQGESY</sequence>
<protein>
    <recommendedName>
        <fullName evidence="1">DUF397 domain-containing protein</fullName>
    </recommendedName>
</protein>
<name>A0A7Y9XH14_9ACTN</name>
<reference evidence="2 3" key="1">
    <citation type="submission" date="2020-07" db="EMBL/GenBank/DDBJ databases">
        <title>Sequencing the genomes of 1000 actinobacteria strains.</title>
        <authorList>
            <person name="Klenk H.-P."/>
        </authorList>
    </citation>
    <scope>NUCLEOTIDE SEQUENCE [LARGE SCALE GENOMIC DNA]</scope>
    <source>
        <strain evidence="2 3">DSM 45278</strain>
    </source>
</reference>
<dbReference type="Proteomes" id="UP000584931">
    <property type="component" value="Unassembled WGS sequence"/>
</dbReference>
<gene>
    <name evidence="2" type="ORF">HNR06_004156</name>
</gene>